<dbReference type="PROSITE" id="PS51257">
    <property type="entry name" value="PROKAR_LIPOPROTEIN"/>
    <property type="match status" value="1"/>
</dbReference>
<dbReference type="Proteomes" id="UP000746690">
    <property type="component" value="Unassembled WGS sequence"/>
</dbReference>
<comment type="caution">
    <text evidence="1">The sequence shown here is derived from an EMBL/GenBank/DDBJ whole genome shotgun (WGS) entry which is preliminary data.</text>
</comment>
<evidence type="ECO:0000313" key="2">
    <source>
        <dbReference type="Proteomes" id="UP000746690"/>
    </source>
</evidence>
<name>A0ABX1RY12_9FLAO</name>
<organism evidence="1 2">
    <name type="scientific">Flavivirga algicola</name>
    <dbReference type="NCBI Taxonomy" id="2729136"/>
    <lineage>
        <taxon>Bacteria</taxon>
        <taxon>Pseudomonadati</taxon>
        <taxon>Bacteroidota</taxon>
        <taxon>Flavobacteriia</taxon>
        <taxon>Flavobacteriales</taxon>
        <taxon>Flavobacteriaceae</taxon>
        <taxon>Flavivirga</taxon>
    </lineage>
</organism>
<accession>A0ABX1RY12</accession>
<evidence type="ECO:0000313" key="1">
    <source>
        <dbReference type="EMBL" id="NMH87384.1"/>
    </source>
</evidence>
<sequence>MKNYKFLTILFSVIGLLLVSCGEDMSLPLTDTNHRIIVTSEMDFENRVSVNGHIDFGDISRGVVSRLWTLPGGTDVSVIAENGESTSSKKVIKGIFYKPGVYNVTLNQTFGGDVFSNDDSTEPINGRVLDTTIVVTVLDSLRADLKLYYVNDDGSTGAELTLADDAENELTASKSVRLTYTTIGEEDNVIWSSNGGKPDMINTTLNEVDMRFNKLGSWDLDFLASRFRPRDADTISFEKIIKVIPSTEPVVLERILERDGFVALEFSRDMDLTSLNPSNFSVRLENGGTTLNPTVTEAILDANEENVVLLGFDTERMYDNDIAYVSYSPGSMTTADQVEADAFTDVPSTSAGANANFYETTGIDFGFESTTAQNRDGGDWPYQNWGGLWGEYDIEINSAQPRSGNQSMYIEYRPFGGMIMQANANFQLTVGQEYEIGYWIYIVDGIANAPTGTAASDIRFYANNWAMGDWATTVFSSDMPTGEWIYQNFYFKSSTDAEISWLIRGFNENNADTIRFYMDDMSLSEVELRP</sequence>
<gene>
    <name evidence="1" type="ORF">HHX25_07705</name>
</gene>
<dbReference type="Gene3D" id="2.60.120.260">
    <property type="entry name" value="Galactose-binding domain-like"/>
    <property type="match status" value="1"/>
</dbReference>
<dbReference type="RefSeq" id="WP_169671856.1">
    <property type="nucleotide sequence ID" value="NZ_JABBHF010000004.1"/>
</dbReference>
<keyword evidence="2" id="KW-1185">Reference proteome</keyword>
<protein>
    <recommendedName>
        <fullName evidence="3">DUF5689 domain-containing protein</fullName>
    </recommendedName>
</protein>
<reference evidence="1 2" key="1">
    <citation type="submission" date="2020-04" db="EMBL/GenBank/DDBJ databases">
        <title>A Flavivirga sp. nov.</title>
        <authorList>
            <person name="Sun X."/>
        </authorList>
    </citation>
    <scope>NUCLEOTIDE SEQUENCE [LARGE SCALE GENOMIC DNA]</scope>
    <source>
        <strain evidence="1 2">Y03</strain>
    </source>
</reference>
<dbReference type="EMBL" id="JABBHF010000004">
    <property type="protein sequence ID" value="NMH87384.1"/>
    <property type="molecule type" value="Genomic_DNA"/>
</dbReference>
<evidence type="ECO:0008006" key="3">
    <source>
        <dbReference type="Google" id="ProtNLM"/>
    </source>
</evidence>
<proteinExistence type="predicted"/>